<reference evidence="1 2" key="1">
    <citation type="submission" date="2019-05" db="EMBL/GenBank/DDBJ databases">
        <title>Another draft genome of Portunus trituberculatus and its Hox gene families provides insights of decapod evolution.</title>
        <authorList>
            <person name="Jeong J.-H."/>
            <person name="Song I."/>
            <person name="Kim S."/>
            <person name="Choi T."/>
            <person name="Kim D."/>
            <person name="Ryu S."/>
            <person name="Kim W."/>
        </authorList>
    </citation>
    <scope>NUCLEOTIDE SEQUENCE [LARGE SCALE GENOMIC DNA]</scope>
    <source>
        <tissue evidence="1">Muscle</tissue>
    </source>
</reference>
<evidence type="ECO:0000313" key="1">
    <source>
        <dbReference type="EMBL" id="MPC62886.1"/>
    </source>
</evidence>
<dbReference type="EMBL" id="VSRR010020164">
    <property type="protein sequence ID" value="MPC62886.1"/>
    <property type="molecule type" value="Genomic_DNA"/>
</dbReference>
<organism evidence="1 2">
    <name type="scientific">Portunus trituberculatus</name>
    <name type="common">Swimming crab</name>
    <name type="synonym">Neptunus trituberculatus</name>
    <dbReference type="NCBI Taxonomy" id="210409"/>
    <lineage>
        <taxon>Eukaryota</taxon>
        <taxon>Metazoa</taxon>
        <taxon>Ecdysozoa</taxon>
        <taxon>Arthropoda</taxon>
        <taxon>Crustacea</taxon>
        <taxon>Multicrustacea</taxon>
        <taxon>Malacostraca</taxon>
        <taxon>Eumalacostraca</taxon>
        <taxon>Eucarida</taxon>
        <taxon>Decapoda</taxon>
        <taxon>Pleocyemata</taxon>
        <taxon>Brachyura</taxon>
        <taxon>Eubrachyura</taxon>
        <taxon>Portunoidea</taxon>
        <taxon>Portunidae</taxon>
        <taxon>Portuninae</taxon>
        <taxon>Portunus</taxon>
    </lineage>
</organism>
<protein>
    <submittedName>
        <fullName evidence="1">Uncharacterized protein</fullName>
    </submittedName>
</protein>
<keyword evidence="2" id="KW-1185">Reference proteome</keyword>
<gene>
    <name evidence="1" type="ORF">E2C01_056976</name>
</gene>
<comment type="caution">
    <text evidence="1">The sequence shown here is derived from an EMBL/GenBank/DDBJ whole genome shotgun (WGS) entry which is preliminary data.</text>
</comment>
<name>A0A5B7GZ43_PORTR</name>
<accession>A0A5B7GZ43</accession>
<dbReference type="Proteomes" id="UP000324222">
    <property type="component" value="Unassembled WGS sequence"/>
</dbReference>
<dbReference type="AlphaFoldDB" id="A0A5B7GZ43"/>
<evidence type="ECO:0000313" key="2">
    <source>
        <dbReference type="Proteomes" id="UP000324222"/>
    </source>
</evidence>
<sequence>MGRDVTRGTETLPECCNGGGLCWRKRKRAWKMRSIPPRCSWLRDEVLFGRPTLQWTQSGDSCRREGTTLAMHMPRPKCIPSSWSLSPW</sequence>
<proteinExistence type="predicted"/>